<name>A0A402BE02_9CHLR</name>
<comment type="caution">
    <text evidence="1">The sequence shown here is derived from an EMBL/GenBank/DDBJ whole genome shotgun (WGS) entry which is preliminary data.</text>
</comment>
<dbReference type="AlphaFoldDB" id="A0A402BE02"/>
<evidence type="ECO:0000313" key="2">
    <source>
        <dbReference type="Proteomes" id="UP000287171"/>
    </source>
</evidence>
<dbReference type="EMBL" id="BIFT01000002">
    <property type="protein sequence ID" value="GCE29604.1"/>
    <property type="molecule type" value="Genomic_DNA"/>
</dbReference>
<dbReference type="RefSeq" id="WP_161982392.1">
    <property type="nucleotide sequence ID" value="NZ_BIFT01000002.1"/>
</dbReference>
<accession>A0A402BE02</accession>
<protein>
    <submittedName>
        <fullName evidence="1">Uncharacterized protein</fullName>
    </submittedName>
</protein>
<sequence length="56" mass="6260">MKPLINLSRPEHNRHLAGCLPSFDVITAHEQVLLLPAHEALHSSETLANPDTVRIR</sequence>
<keyword evidence="2" id="KW-1185">Reference proteome</keyword>
<organism evidence="1 2">
    <name type="scientific">Dictyobacter alpinus</name>
    <dbReference type="NCBI Taxonomy" id="2014873"/>
    <lineage>
        <taxon>Bacteria</taxon>
        <taxon>Bacillati</taxon>
        <taxon>Chloroflexota</taxon>
        <taxon>Ktedonobacteria</taxon>
        <taxon>Ktedonobacterales</taxon>
        <taxon>Dictyobacteraceae</taxon>
        <taxon>Dictyobacter</taxon>
    </lineage>
</organism>
<dbReference type="Proteomes" id="UP000287171">
    <property type="component" value="Unassembled WGS sequence"/>
</dbReference>
<evidence type="ECO:0000313" key="1">
    <source>
        <dbReference type="EMBL" id="GCE29604.1"/>
    </source>
</evidence>
<gene>
    <name evidence="1" type="ORF">KDA_50880</name>
</gene>
<reference evidence="2" key="1">
    <citation type="submission" date="2018-12" db="EMBL/GenBank/DDBJ databases">
        <title>Tengunoibacter tsumagoiensis gen. nov., sp. nov., Dictyobacter kobayashii sp. nov., D. alpinus sp. nov., and D. joshuensis sp. nov. and description of Dictyobacteraceae fam. nov. within the order Ktedonobacterales isolated from Tengu-no-mugimeshi.</title>
        <authorList>
            <person name="Wang C.M."/>
            <person name="Zheng Y."/>
            <person name="Sakai Y."/>
            <person name="Toyoda A."/>
            <person name="Minakuchi Y."/>
            <person name="Abe K."/>
            <person name="Yokota A."/>
            <person name="Yabe S."/>
        </authorList>
    </citation>
    <scope>NUCLEOTIDE SEQUENCE [LARGE SCALE GENOMIC DNA]</scope>
    <source>
        <strain evidence="2">Uno16</strain>
    </source>
</reference>
<proteinExistence type="predicted"/>